<protein>
    <submittedName>
        <fullName evidence="3">Uncharacterized protein</fullName>
    </submittedName>
</protein>
<keyword evidence="4" id="KW-1185">Reference proteome</keyword>
<feature type="chain" id="PRO_5041904784" evidence="2">
    <location>
        <begin position="18"/>
        <end position="356"/>
    </location>
</feature>
<dbReference type="InterPro" id="IPR036908">
    <property type="entry name" value="RlpA-like_sf"/>
</dbReference>
<evidence type="ECO:0000256" key="1">
    <source>
        <dbReference type="SAM" id="MobiDB-lite"/>
    </source>
</evidence>
<dbReference type="Proteomes" id="UP001182556">
    <property type="component" value="Unassembled WGS sequence"/>
</dbReference>
<dbReference type="SUPFAM" id="SSF50685">
    <property type="entry name" value="Barwin-like endoglucanases"/>
    <property type="match status" value="1"/>
</dbReference>
<sequence>MSTSLIVAALLASQALAEKVLFKGENMDATYFYDNTNQLCDAAQGHARWADITGMNTGAPFCDNVGFSATGTNRAVALNRTWVRADPHKWCGREVRVTKSNGEVLKFEEGPLYIWDSCEQCAIDNKIDFSAKAIVAINPDGCAHNAAGLKVEVLDTYATKLSSYDPPIYPPGWKDPLPAGSPQPAYITPGSDDPLTDGWEQGWGYQKTGKFAPTGGTAVGVPASSAGIPTAAGQQPPQQQTGVEAPPQPGVATGGTGGSGIQSLPTFVSAQPGDAGEPLEPTINTVKKQVQSVPTPQPVPPTPVTPTGLPSVVQLAGQNGACTWGASQCVSGTLQQCSYAAGNTLVWASIGPCTAT</sequence>
<accession>A0AAD9FSF3</accession>
<organism evidence="3 4">
    <name type="scientific">Papiliotrema laurentii</name>
    <name type="common">Cryptococcus laurentii</name>
    <dbReference type="NCBI Taxonomy" id="5418"/>
    <lineage>
        <taxon>Eukaryota</taxon>
        <taxon>Fungi</taxon>
        <taxon>Dikarya</taxon>
        <taxon>Basidiomycota</taxon>
        <taxon>Agaricomycotina</taxon>
        <taxon>Tremellomycetes</taxon>
        <taxon>Tremellales</taxon>
        <taxon>Rhynchogastremaceae</taxon>
        <taxon>Papiliotrema</taxon>
    </lineage>
</organism>
<gene>
    <name evidence="3" type="ORF">DB88DRAFT_189075</name>
</gene>
<proteinExistence type="predicted"/>
<dbReference type="Gene3D" id="2.40.40.10">
    <property type="entry name" value="RlpA-like domain"/>
    <property type="match status" value="1"/>
</dbReference>
<comment type="caution">
    <text evidence="3">The sequence shown here is derived from an EMBL/GenBank/DDBJ whole genome shotgun (WGS) entry which is preliminary data.</text>
</comment>
<evidence type="ECO:0000313" key="3">
    <source>
        <dbReference type="EMBL" id="KAK1925318.1"/>
    </source>
</evidence>
<evidence type="ECO:0000313" key="4">
    <source>
        <dbReference type="Proteomes" id="UP001182556"/>
    </source>
</evidence>
<feature type="region of interest" description="Disordered" evidence="1">
    <location>
        <begin position="216"/>
        <end position="276"/>
    </location>
</feature>
<feature type="compositionally biased region" description="Low complexity" evidence="1">
    <location>
        <begin position="226"/>
        <end position="242"/>
    </location>
</feature>
<name>A0AAD9FSF3_PAPLA</name>
<feature type="signal peptide" evidence="2">
    <location>
        <begin position="1"/>
        <end position="17"/>
    </location>
</feature>
<dbReference type="EMBL" id="JAODAN010000003">
    <property type="protein sequence ID" value="KAK1925318.1"/>
    <property type="molecule type" value="Genomic_DNA"/>
</dbReference>
<keyword evidence="2" id="KW-0732">Signal</keyword>
<reference evidence="3" key="1">
    <citation type="submission" date="2023-02" db="EMBL/GenBank/DDBJ databases">
        <title>Identification and recombinant expression of a fungal hydrolase from Papiliotrema laurentii that hydrolyzes apple cutin and clears colloidal polyester polyurethane.</title>
        <authorList>
            <consortium name="DOE Joint Genome Institute"/>
            <person name="Roman V.A."/>
            <person name="Bojanowski C."/>
            <person name="Crable B.R."/>
            <person name="Wagner D.N."/>
            <person name="Hung C.S."/>
            <person name="Nadeau L.J."/>
            <person name="Schratz L."/>
            <person name="Haridas S."/>
            <person name="Pangilinan J."/>
            <person name="Lipzen A."/>
            <person name="Na H."/>
            <person name="Yan M."/>
            <person name="Ng V."/>
            <person name="Grigoriev I.V."/>
            <person name="Spatafora J.W."/>
            <person name="Barlow D."/>
            <person name="Biffinger J."/>
            <person name="Kelley-Loughnane N."/>
            <person name="Varaljay V.A."/>
            <person name="Crookes-Goodson W.J."/>
        </authorList>
    </citation>
    <scope>NUCLEOTIDE SEQUENCE</scope>
    <source>
        <strain evidence="3">5307AH</strain>
    </source>
</reference>
<evidence type="ECO:0000256" key="2">
    <source>
        <dbReference type="SAM" id="SignalP"/>
    </source>
</evidence>
<dbReference type="AlphaFoldDB" id="A0AAD9FSF3"/>